<dbReference type="GO" id="GO:0005085">
    <property type="term" value="F:guanyl-nucleotide exchange factor activity"/>
    <property type="evidence" value="ECO:0007669"/>
    <property type="project" value="UniProtKB-KW"/>
</dbReference>
<dbReference type="InterPro" id="IPR000651">
    <property type="entry name" value="Ras-like_Gua-exchang_fac_N"/>
</dbReference>
<keyword evidence="1 2" id="KW-0344">Guanine-nucleotide releasing factor</keyword>
<dbReference type="PANTHER" id="PTHR23113:SF363">
    <property type="entry name" value="PROTEIN SON OF SEVENLESS"/>
    <property type="match status" value="1"/>
</dbReference>
<dbReference type="InterPro" id="IPR009072">
    <property type="entry name" value="Histone-fold"/>
</dbReference>
<dbReference type="AlphaFoldDB" id="A0AA36D7G9"/>
<evidence type="ECO:0000313" key="8">
    <source>
        <dbReference type="Proteomes" id="UP001177023"/>
    </source>
</evidence>
<comment type="caution">
    <text evidence="7">The sequence shown here is derived from an EMBL/GenBank/DDBJ whole genome shotgun (WGS) entry which is preliminary data.</text>
</comment>
<dbReference type="InterPro" id="IPR001895">
    <property type="entry name" value="RASGEF_cat_dom"/>
</dbReference>
<dbReference type="InterPro" id="IPR008937">
    <property type="entry name" value="Ras-like_GEF"/>
</dbReference>
<dbReference type="GO" id="GO:0007265">
    <property type="term" value="P:Ras protein signal transduction"/>
    <property type="evidence" value="ECO:0007669"/>
    <property type="project" value="TreeGrafter"/>
</dbReference>
<dbReference type="Proteomes" id="UP001177023">
    <property type="component" value="Unassembled WGS sequence"/>
</dbReference>
<feature type="domain" description="DH" evidence="5">
    <location>
        <begin position="228"/>
        <end position="422"/>
    </location>
</feature>
<evidence type="ECO:0000259" key="6">
    <source>
        <dbReference type="PROSITE" id="PS50212"/>
    </source>
</evidence>
<dbReference type="PROSITE" id="PS50010">
    <property type="entry name" value="DH_2"/>
    <property type="match status" value="1"/>
</dbReference>
<dbReference type="Pfam" id="PF00621">
    <property type="entry name" value="RhoGEF"/>
    <property type="match status" value="1"/>
</dbReference>
<evidence type="ECO:0000259" key="5">
    <source>
        <dbReference type="PROSITE" id="PS50010"/>
    </source>
</evidence>
<feature type="domain" description="Ras-GEF" evidence="4">
    <location>
        <begin position="872"/>
        <end position="1108"/>
    </location>
</feature>
<dbReference type="SUPFAM" id="SSF48065">
    <property type="entry name" value="DBL homology domain (DH-domain)"/>
    <property type="match status" value="1"/>
</dbReference>
<keyword evidence="8" id="KW-1185">Reference proteome</keyword>
<dbReference type="SMART" id="SM00147">
    <property type="entry name" value="RasGEF"/>
    <property type="match status" value="1"/>
</dbReference>
<dbReference type="PROSITE" id="PS50212">
    <property type="entry name" value="RASGEF_NTER"/>
    <property type="match status" value="1"/>
</dbReference>
<evidence type="ECO:0000313" key="7">
    <source>
        <dbReference type="EMBL" id="CAJ0582146.1"/>
    </source>
</evidence>
<feature type="domain" description="N-terminal Ras-GEF" evidence="6">
    <location>
        <begin position="629"/>
        <end position="800"/>
    </location>
</feature>
<dbReference type="SUPFAM" id="SSF47113">
    <property type="entry name" value="Histone-fold"/>
    <property type="match status" value="1"/>
</dbReference>
<dbReference type="PANTHER" id="PTHR23113">
    <property type="entry name" value="GUANINE NUCLEOTIDE EXCHANGE FACTOR"/>
    <property type="match status" value="1"/>
</dbReference>
<dbReference type="GO" id="GO:0046982">
    <property type="term" value="F:protein heterodimerization activity"/>
    <property type="evidence" value="ECO:0007669"/>
    <property type="project" value="InterPro"/>
</dbReference>
<dbReference type="PROSITE" id="PS50009">
    <property type="entry name" value="RASGEF_CAT"/>
    <property type="match status" value="1"/>
</dbReference>
<dbReference type="InterPro" id="IPR036964">
    <property type="entry name" value="RASGEF_cat_dom_sf"/>
</dbReference>
<dbReference type="InterPro" id="IPR001849">
    <property type="entry name" value="PH_domain"/>
</dbReference>
<proteinExistence type="predicted"/>
<dbReference type="InterPro" id="IPR011993">
    <property type="entry name" value="PH-like_dom_sf"/>
</dbReference>
<evidence type="ECO:0000256" key="2">
    <source>
        <dbReference type="PROSITE-ProRule" id="PRU00168"/>
    </source>
</evidence>
<dbReference type="CDD" id="cd06224">
    <property type="entry name" value="REM"/>
    <property type="match status" value="1"/>
</dbReference>
<dbReference type="SUPFAM" id="SSF50729">
    <property type="entry name" value="PH domain-like"/>
    <property type="match status" value="1"/>
</dbReference>
<accession>A0AA36D7G9</accession>
<dbReference type="InterPro" id="IPR023578">
    <property type="entry name" value="Ras_GEF_dom_sf"/>
</dbReference>
<dbReference type="Pfam" id="PF22697">
    <property type="entry name" value="SOS1_NGEF_PH"/>
    <property type="match status" value="1"/>
</dbReference>
<organism evidence="7 8">
    <name type="scientific">Mesorhabditis spiculigera</name>
    <dbReference type="NCBI Taxonomy" id="96644"/>
    <lineage>
        <taxon>Eukaryota</taxon>
        <taxon>Metazoa</taxon>
        <taxon>Ecdysozoa</taxon>
        <taxon>Nematoda</taxon>
        <taxon>Chromadorea</taxon>
        <taxon>Rhabditida</taxon>
        <taxon>Rhabditina</taxon>
        <taxon>Rhabditomorpha</taxon>
        <taxon>Rhabditoidea</taxon>
        <taxon>Rhabditidae</taxon>
        <taxon>Mesorhabditinae</taxon>
        <taxon>Mesorhabditis</taxon>
    </lineage>
</organism>
<sequence length="1108" mass="127554">MLSRTQQWQRLFLERIYQLCNGVHPGMSIDKEAVSHIRHLVGDVVRQLLDGGRPTTLTDLEKTVHTLLPQLANSIIKDATEFINSWPPKKQQRNYNSANIKTLHELNSKLVLIIKEHLGLKEKEKKEREKETERMALFLVSLCDFLTEDILKWAGHYVKNVRNGAMNISLQNLKIALNADKNLMELTEAVQNGDEESEGISLAGTTLLFDIDWNLDEDRKPPQRVDADYGKVAREFLHYETQYLSSLSLIVNVLRRRFEPVCTGNLAPYLDEIFGNIDELHDLSLQVERCLEDAIEMCDTPSVGSTLWPLAEGHDFDCYVDFLELITGTMPEAVTKLLKEPRLQTFLQGEERTYSALQNGQTFHLIVAHVLPSLLQLPIVHFYRSVEFLKKLYPLSCSEEDHIDLQNIIGYFDPLVAKIDGQLTTELRRLIKCDREQRQLNDSPISQLERLQQLQKRIDGYEGKNIGQTCTELIKEGSLQMVRPSLSMQTPESLRRGRHRILTDRFVFVFDQLVVMCKPHKNGLKFKERINIRKTEMRDVEDSEELKNAFRIESVDKTHNVLQAYTFVCRTKSDKDSWMTAILDRLLDNYTTEEKKRIPLIIPDAEQYKFADPDTEDNIMFEDYTSSSGVPVVKKGTVVKLVERLTYHLYTDNNYVKTFLISFRSFCSPTELLSLLMQRFDVPQPARLTAHSNEMRPGGPLAGRYDTVQSHGLSSPPPYPIHGGVYSEQSFQRFRKEYERPIQRRVLSVLQQWVKVHWYDFDNDPQLLKTLEDFLNKSCHTPAKLTNQHRKFAKIILSTIEKRKCANLMSSNAGNTLGAGHTNGAFENDDGVPLPASPSTPNVNCFQKKPPEILWHTAGKGDVQNYDLLTLHPVEIARQLTILHFDLFKAIKPIEMVGSAWMEADKMQKSPQLLRLVHHSNDLTYWLARSILDTDSQEERMALLARSLEVMCVFEELHNFTGLVAFFSALNTTYILRLTYTWERLEQHYRNWFDGFKELCDTRWQQLKKRLQSVDPPCIPFTGVYMDHIFKLDTAHKTVFKPKVEPAEMEGGPMSPNTGKVLVSFMKCRKIAALISEVQMYQNQPYALNVEPSIQVSNGGTFKDSDDF</sequence>
<dbReference type="SMART" id="SM00233">
    <property type="entry name" value="PH"/>
    <property type="match status" value="1"/>
</dbReference>
<dbReference type="Gene3D" id="1.10.840.10">
    <property type="entry name" value="Ras guanine-nucleotide exchange factors catalytic domain"/>
    <property type="match status" value="1"/>
</dbReference>
<evidence type="ECO:0000259" key="4">
    <source>
        <dbReference type="PROSITE" id="PS50009"/>
    </source>
</evidence>
<dbReference type="SMART" id="SM00229">
    <property type="entry name" value="RasGEFN"/>
    <property type="match status" value="1"/>
</dbReference>
<feature type="non-terminal residue" evidence="7">
    <location>
        <position position="1108"/>
    </location>
</feature>
<name>A0AA36D7G9_9BILA</name>
<dbReference type="Gene3D" id="1.20.900.10">
    <property type="entry name" value="Dbl homology (DH) domain"/>
    <property type="match status" value="1"/>
</dbReference>
<dbReference type="InterPro" id="IPR055251">
    <property type="entry name" value="SOS1_NGEF_PH"/>
</dbReference>
<dbReference type="Gene3D" id="1.10.20.10">
    <property type="entry name" value="Histone, subunit A"/>
    <property type="match status" value="1"/>
</dbReference>
<reference evidence="7" key="1">
    <citation type="submission" date="2023-06" db="EMBL/GenBank/DDBJ databases">
        <authorList>
            <person name="Delattre M."/>
        </authorList>
    </citation>
    <scope>NUCLEOTIDE SEQUENCE</scope>
    <source>
        <strain evidence="7">AF72</strain>
    </source>
</reference>
<dbReference type="InterPro" id="IPR000219">
    <property type="entry name" value="DH_dom"/>
</dbReference>
<dbReference type="EMBL" id="CATQJA010002664">
    <property type="protein sequence ID" value="CAJ0582146.1"/>
    <property type="molecule type" value="Genomic_DNA"/>
</dbReference>
<dbReference type="Gene3D" id="2.30.29.30">
    <property type="entry name" value="Pleckstrin-homology domain (PH domain)/Phosphotyrosine-binding domain (PTB)"/>
    <property type="match status" value="1"/>
</dbReference>
<protein>
    <submittedName>
        <fullName evidence="7">Uncharacterized protein</fullName>
    </submittedName>
</protein>
<dbReference type="InterPro" id="IPR035899">
    <property type="entry name" value="DBL_dom_sf"/>
</dbReference>
<gene>
    <name evidence="7" type="ORF">MSPICULIGERA_LOCUS20288</name>
</gene>
<dbReference type="GO" id="GO:0005886">
    <property type="term" value="C:plasma membrane"/>
    <property type="evidence" value="ECO:0007669"/>
    <property type="project" value="TreeGrafter"/>
</dbReference>
<dbReference type="SUPFAM" id="SSF48366">
    <property type="entry name" value="Ras GEF"/>
    <property type="match status" value="1"/>
</dbReference>
<dbReference type="Pfam" id="PF00617">
    <property type="entry name" value="RasGEF"/>
    <property type="match status" value="1"/>
</dbReference>
<evidence type="ECO:0000259" key="3">
    <source>
        <dbReference type="PROSITE" id="PS50003"/>
    </source>
</evidence>
<dbReference type="PROSITE" id="PS50003">
    <property type="entry name" value="PH_DOMAIN"/>
    <property type="match status" value="1"/>
</dbReference>
<evidence type="ECO:0000256" key="1">
    <source>
        <dbReference type="ARBA" id="ARBA00022658"/>
    </source>
</evidence>
<dbReference type="Pfam" id="PF00618">
    <property type="entry name" value="RasGEF_N"/>
    <property type="match status" value="1"/>
</dbReference>
<feature type="domain" description="PH" evidence="3">
    <location>
        <begin position="472"/>
        <end position="587"/>
    </location>
</feature>
<dbReference type="Gene3D" id="1.20.870.10">
    <property type="entry name" value="Son of sevenless (SoS) protein Chain: S domain 1"/>
    <property type="match status" value="1"/>
</dbReference>